<dbReference type="Gene3D" id="1.10.286.20">
    <property type="match status" value="1"/>
</dbReference>
<evidence type="ECO:0000256" key="1">
    <source>
        <dbReference type="ARBA" id="ARBA00005532"/>
    </source>
</evidence>
<comment type="subcellular location">
    <subcellularLocation>
        <location evidence="5">Cytoplasm</location>
    </subcellularLocation>
</comment>
<dbReference type="AlphaFoldDB" id="A0A1G2MS53"/>
<dbReference type="EMBL" id="MHRQ01000020">
    <property type="protein sequence ID" value="OHA26564.1"/>
    <property type="molecule type" value="Genomic_DNA"/>
</dbReference>
<evidence type="ECO:0000256" key="2">
    <source>
        <dbReference type="ARBA" id="ARBA00016956"/>
    </source>
</evidence>
<dbReference type="PANTHER" id="PTHR11741">
    <property type="entry name" value="ELONGATION FACTOR TS"/>
    <property type="match status" value="1"/>
</dbReference>
<dbReference type="SUPFAM" id="SSF54713">
    <property type="entry name" value="Elongation factor Ts (EF-Ts), dimerisation domain"/>
    <property type="match status" value="1"/>
</dbReference>
<dbReference type="InterPro" id="IPR014039">
    <property type="entry name" value="Transl_elong_EFTs/EF1B_dimer"/>
</dbReference>
<gene>
    <name evidence="5" type="primary">tsf</name>
    <name evidence="7" type="ORF">A3C06_03240</name>
</gene>
<dbReference type="FunFam" id="1.10.8.10:FF:000001">
    <property type="entry name" value="Elongation factor Ts"/>
    <property type="match status" value="1"/>
</dbReference>
<comment type="caution">
    <text evidence="7">The sequence shown here is derived from an EMBL/GenBank/DDBJ whole genome shotgun (WGS) entry which is preliminary data.</text>
</comment>
<protein>
    <recommendedName>
        <fullName evidence="2 5">Elongation factor Ts</fullName>
        <shortName evidence="5">EF-Ts</shortName>
    </recommendedName>
</protein>
<name>A0A1G2MS53_9BACT</name>
<evidence type="ECO:0000256" key="5">
    <source>
        <dbReference type="HAMAP-Rule" id="MF_00050"/>
    </source>
</evidence>
<dbReference type="InterPro" id="IPR001816">
    <property type="entry name" value="Transl_elong_EFTs/EF1B"/>
</dbReference>
<dbReference type="InterPro" id="IPR036402">
    <property type="entry name" value="EF-Ts_dimer_sf"/>
</dbReference>
<dbReference type="GO" id="GO:0005737">
    <property type="term" value="C:cytoplasm"/>
    <property type="evidence" value="ECO:0007669"/>
    <property type="project" value="UniProtKB-SubCell"/>
</dbReference>
<organism evidence="7 8">
    <name type="scientific">Candidatus Taylorbacteria bacterium RIFCSPHIGHO2_02_FULL_46_13</name>
    <dbReference type="NCBI Taxonomy" id="1802312"/>
    <lineage>
        <taxon>Bacteria</taxon>
        <taxon>Candidatus Tayloriibacteriota</taxon>
    </lineage>
</organism>
<dbReference type="STRING" id="1802312.A3C06_03240"/>
<dbReference type="HAMAP" id="MF_00050">
    <property type="entry name" value="EF_Ts"/>
    <property type="match status" value="1"/>
</dbReference>
<feature type="region of interest" description="Involved in Mg(2+) ion dislocation from EF-Tu" evidence="5">
    <location>
        <begin position="80"/>
        <end position="83"/>
    </location>
</feature>
<evidence type="ECO:0000256" key="3">
    <source>
        <dbReference type="ARBA" id="ARBA00022768"/>
    </source>
</evidence>
<dbReference type="Gene3D" id="1.10.8.10">
    <property type="entry name" value="DNA helicase RuvA subunit, C-terminal domain"/>
    <property type="match status" value="1"/>
</dbReference>
<dbReference type="InterPro" id="IPR009060">
    <property type="entry name" value="UBA-like_sf"/>
</dbReference>
<dbReference type="SUPFAM" id="SSF46934">
    <property type="entry name" value="UBA-like"/>
    <property type="match status" value="1"/>
</dbReference>
<keyword evidence="3 5" id="KW-0251">Elongation factor</keyword>
<sequence>MITTEAVKELRDATGISVMQCKKALEEADGDMAKALVLLRKKGATIAAKKAERELKSGTIGAYVHSNGSIGAMVILSCETDFVANNQEFQTLARDIAMHVAATAPEYESFEKIPDEAKKTAREVFSKEVASKPKAMQDKIMEGKLAAHFKERALLDQTFIKNSELTIRTLIETAVQKFGEKIEVQKFTRLSLS</sequence>
<comment type="function">
    <text evidence="5">Associates with the EF-Tu.GDP complex and induces the exchange of GDP to GTP. It remains bound to the aminoacyl-tRNA.EF-Tu.GTP complex up to the GTP hydrolysis stage on the ribosome.</text>
</comment>
<proteinExistence type="inferred from homology"/>
<accession>A0A1G2MS53</accession>
<evidence type="ECO:0000313" key="7">
    <source>
        <dbReference type="EMBL" id="OHA26564.1"/>
    </source>
</evidence>
<keyword evidence="5" id="KW-0963">Cytoplasm</keyword>
<keyword evidence="4 5" id="KW-0648">Protein biosynthesis</keyword>
<feature type="domain" description="Translation elongation factor EFTs/EF1B dimerisation" evidence="6">
    <location>
        <begin position="46"/>
        <end position="191"/>
    </location>
</feature>
<dbReference type="PANTHER" id="PTHR11741:SF0">
    <property type="entry name" value="ELONGATION FACTOR TS, MITOCHONDRIAL"/>
    <property type="match status" value="1"/>
</dbReference>
<evidence type="ECO:0000259" key="6">
    <source>
        <dbReference type="Pfam" id="PF00889"/>
    </source>
</evidence>
<evidence type="ECO:0000313" key="8">
    <source>
        <dbReference type="Proteomes" id="UP000177565"/>
    </source>
</evidence>
<dbReference type="Gene3D" id="3.30.479.20">
    <property type="entry name" value="Elongation factor Ts, dimerisation domain"/>
    <property type="match status" value="1"/>
</dbReference>
<evidence type="ECO:0000256" key="4">
    <source>
        <dbReference type="ARBA" id="ARBA00022917"/>
    </source>
</evidence>
<dbReference type="Proteomes" id="UP000177565">
    <property type="component" value="Unassembled WGS sequence"/>
</dbReference>
<reference evidence="7 8" key="1">
    <citation type="journal article" date="2016" name="Nat. Commun.">
        <title>Thousands of microbial genomes shed light on interconnected biogeochemical processes in an aquifer system.</title>
        <authorList>
            <person name="Anantharaman K."/>
            <person name="Brown C.T."/>
            <person name="Hug L.A."/>
            <person name="Sharon I."/>
            <person name="Castelle C.J."/>
            <person name="Probst A.J."/>
            <person name="Thomas B.C."/>
            <person name="Singh A."/>
            <person name="Wilkins M.J."/>
            <person name="Karaoz U."/>
            <person name="Brodie E.L."/>
            <person name="Williams K.H."/>
            <person name="Hubbard S.S."/>
            <person name="Banfield J.F."/>
        </authorList>
    </citation>
    <scope>NUCLEOTIDE SEQUENCE [LARGE SCALE GENOMIC DNA]</scope>
</reference>
<dbReference type="Pfam" id="PF00889">
    <property type="entry name" value="EF_TS"/>
    <property type="match status" value="1"/>
</dbReference>
<dbReference type="CDD" id="cd14275">
    <property type="entry name" value="UBA_EF-Ts"/>
    <property type="match status" value="1"/>
</dbReference>
<dbReference type="GO" id="GO:0003746">
    <property type="term" value="F:translation elongation factor activity"/>
    <property type="evidence" value="ECO:0007669"/>
    <property type="project" value="UniProtKB-UniRule"/>
</dbReference>
<comment type="similarity">
    <text evidence="1 5">Belongs to the EF-Ts family.</text>
</comment>